<keyword evidence="2" id="KW-1185">Reference proteome</keyword>
<evidence type="ECO:0000313" key="1">
    <source>
        <dbReference type="EMBL" id="AGK60350.1"/>
    </source>
</evidence>
<dbReference type="AlphaFoldDB" id="N0BJM5"/>
<organism evidence="1 2">
    <name type="scientific">Archaeoglobus sulfaticallidus PM70-1</name>
    <dbReference type="NCBI Taxonomy" id="387631"/>
    <lineage>
        <taxon>Archaea</taxon>
        <taxon>Methanobacteriati</taxon>
        <taxon>Methanobacteriota</taxon>
        <taxon>Archaeoglobi</taxon>
        <taxon>Archaeoglobales</taxon>
        <taxon>Archaeoglobaceae</taxon>
        <taxon>Archaeoglobus</taxon>
    </lineage>
</organism>
<protein>
    <submittedName>
        <fullName evidence="1">Uncharacterized protein</fullName>
    </submittedName>
</protein>
<proteinExistence type="predicted"/>
<sequence>MIKSYQIVFGDVKNPEFMDALRRCLYKEGLDYDITMRKLFGRTVLIIRIRTGEKCCKKIFVSLTPPSYESSDIYINGFFDDRVYSSKNVFCVDARKIARKFECGEEYPMLGALARLGIYSLATIISEIYRSHNRIDAHKRVLAIKEGFKAIKTPV</sequence>
<dbReference type="EMBL" id="CP005290">
    <property type="protein sequence ID" value="AGK60350.1"/>
    <property type="molecule type" value="Genomic_DNA"/>
</dbReference>
<dbReference type="GeneID" id="15391964"/>
<gene>
    <name evidence="1" type="ORF">Asulf_00318</name>
</gene>
<name>N0BJM5_9EURY</name>
<accession>N0BJM5</accession>
<reference evidence="1 2" key="1">
    <citation type="journal article" date="2013" name="Genome Announc.">
        <title>Complete Genome Sequence of the Thermophilic and Facultatively Chemolithoautotrophic Sulfate Reducer Archaeoglobus sulfaticallidus Strain PM70-1T.</title>
        <authorList>
            <person name="Stokke R."/>
            <person name="Hocking W.P."/>
            <person name="Steinsbu B.O."/>
            <person name="Steen I.H."/>
        </authorList>
    </citation>
    <scope>NUCLEOTIDE SEQUENCE [LARGE SCALE GENOMIC DNA]</scope>
    <source>
        <strain evidence="1">PM70-1</strain>
    </source>
</reference>
<dbReference type="RefSeq" id="WP_015589949.1">
    <property type="nucleotide sequence ID" value="NC_021169.1"/>
</dbReference>
<dbReference type="Proteomes" id="UP000013307">
    <property type="component" value="Chromosome"/>
</dbReference>
<evidence type="ECO:0000313" key="2">
    <source>
        <dbReference type="Proteomes" id="UP000013307"/>
    </source>
</evidence>
<dbReference type="KEGG" id="ast:Asulf_00318"/>
<dbReference type="HOGENOM" id="CLU_1691459_0_0_2"/>
<dbReference type="STRING" id="387631.Asulf_00318"/>